<evidence type="ECO:0000313" key="2">
    <source>
        <dbReference type="EMBL" id="VDN12647.1"/>
    </source>
</evidence>
<feature type="region of interest" description="Disordered" evidence="1">
    <location>
        <begin position="79"/>
        <end position="129"/>
    </location>
</feature>
<sequence length="177" mass="19763">MPQSLRSKNTTAWLHKPRLTPEAPRTHDELTAKLASLAERTTADEDKEVDHCELVAMMRAIAASDSALWLAAPSMHLKTDDTPREGRWLAPASQTKTSDAVSEVPTEDLDEEADVEEEEEEEEPGNPEYFTAATRKAKLAHILSEEMSPEAMLELIPAYPHRHSALSRWLKPKSEAP</sequence>
<dbReference type="OrthoDB" id="10503861at2759"/>
<gene>
    <name evidence="2" type="ORF">DILT_LOCUS8478</name>
</gene>
<dbReference type="AlphaFoldDB" id="A0A3P7LLS8"/>
<evidence type="ECO:0000256" key="1">
    <source>
        <dbReference type="SAM" id="MobiDB-lite"/>
    </source>
</evidence>
<feature type="compositionally biased region" description="Polar residues" evidence="1">
    <location>
        <begin position="1"/>
        <end position="12"/>
    </location>
</feature>
<reference evidence="2 3" key="1">
    <citation type="submission" date="2018-11" db="EMBL/GenBank/DDBJ databases">
        <authorList>
            <consortium name="Pathogen Informatics"/>
        </authorList>
    </citation>
    <scope>NUCLEOTIDE SEQUENCE [LARGE SCALE GENOMIC DNA]</scope>
</reference>
<dbReference type="Proteomes" id="UP000281553">
    <property type="component" value="Unassembled WGS sequence"/>
</dbReference>
<name>A0A3P7LLS8_DIBLA</name>
<evidence type="ECO:0000313" key="3">
    <source>
        <dbReference type="Proteomes" id="UP000281553"/>
    </source>
</evidence>
<feature type="region of interest" description="Disordered" evidence="1">
    <location>
        <begin position="1"/>
        <end position="27"/>
    </location>
</feature>
<protein>
    <submittedName>
        <fullName evidence="2">Uncharacterized protein</fullName>
    </submittedName>
</protein>
<dbReference type="EMBL" id="UYRU01054398">
    <property type="protein sequence ID" value="VDN12647.1"/>
    <property type="molecule type" value="Genomic_DNA"/>
</dbReference>
<proteinExistence type="predicted"/>
<feature type="compositionally biased region" description="Acidic residues" evidence="1">
    <location>
        <begin position="105"/>
        <end position="125"/>
    </location>
</feature>
<organism evidence="2 3">
    <name type="scientific">Dibothriocephalus latus</name>
    <name type="common">Fish tapeworm</name>
    <name type="synonym">Diphyllobothrium latum</name>
    <dbReference type="NCBI Taxonomy" id="60516"/>
    <lineage>
        <taxon>Eukaryota</taxon>
        <taxon>Metazoa</taxon>
        <taxon>Spiralia</taxon>
        <taxon>Lophotrochozoa</taxon>
        <taxon>Platyhelminthes</taxon>
        <taxon>Cestoda</taxon>
        <taxon>Eucestoda</taxon>
        <taxon>Diphyllobothriidea</taxon>
        <taxon>Diphyllobothriidae</taxon>
        <taxon>Dibothriocephalus</taxon>
    </lineage>
</organism>
<accession>A0A3P7LLS8</accession>
<keyword evidence="3" id="KW-1185">Reference proteome</keyword>